<evidence type="ECO:0000256" key="1">
    <source>
        <dbReference type="ARBA" id="ARBA00023002"/>
    </source>
</evidence>
<dbReference type="AlphaFoldDB" id="A0A1J4N6V3"/>
<dbReference type="PRINTS" id="PR00368">
    <property type="entry name" value="FADPNR"/>
</dbReference>
<keyword evidence="3" id="KW-1185">Reference proteome</keyword>
<sequence length="366" mass="40670">MDTTHIETIIIGAGQAGLATGYHLRRRGRPFVILDANARVGDNWRRQWDSLRLYSPAQYDSLPGLPFPARRWSFPGKDDVGDYLETYARTFDLPIRLETRVTGLERNGDGFRVTTDRGTWTCDNVVVATGTFGRTPNVPAIAAELDPSILQLHSSEYRRPGQLRDGPVLVVGASHSGCDIAYEVAESRPTILAGRDCGQIPPRLDSPIMHVVFPMLLFAWRHIVTRRTPIGRKEMPEIRRHGGPMLRVKRADLAARGVERVTSRIEEVRDGLPVVDGTPREVANVVWATGFRQAFDWIHLPVLDEDGWPREMRGVVAEADGLFFCGLSFQYAFSSMLLTGAGRDAALVADRITSRMRQGARVSAAA</sequence>
<evidence type="ECO:0000313" key="3">
    <source>
        <dbReference type="Proteomes" id="UP000033772"/>
    </source>
</evidence>
<evidence type="ECO:0000313" key="2">
    <source>
        <dbReference type="EMBL" id="OIJ27214.1"/>
    </source>
</evidence>
<dbReference type="Proteomes" id="UP000033772">
    <property type="component" value="Unassembled WGS sequence"/>
</dbReference>
<dbReference type="PRINTS" id="PR00469">
    <property type="entry name" value="PNDRDTASEII"/>
</dbReference>
<organism evidence="2 3">
    <name type="scientific">Nocardioides luteus</name>
    <dbReference type="NCBI Taxonomy" id="1844"/>
    <lineage>
        <taxon>Bacteria</taxon>
        <taxon>Bacillati</taxon>
        <taxon>Actinomycetota</taxon>
        <taxon>Actinomycetes</taxon>
        <taxon>Propionibacteriales</taxon>
        <taxon>Nocardioidaceae</taxon>
        <taxon>Nocardioides</taxon>
    </lineage>
</organism>
<comment type="caution">
    <text evidence="2">The sequence shown here is derived from an EMBL/GenBank/DDBJ whole genome shotgun (WGS) entry which is preliminary data.</text>
</comment>
<gene>
    <name evidence="2" type="ORF">UG56_009170</name>
</gene>
<dbReference type="RefSeq" id="WP_045551867.1">
    <property type="nucleotide sequence ID" value="NZ_JZDQ02000010.1"/>
</dbReference>
<dbReference type="SUPFAM" id="SSF51905">
    <property type="entry name" value="FAD/NAD(P)-binding domain"/>
    <property type="match status" value="2"/>
</dbReference>
<name>A0A1J4N6V3_9ACTN</name>
<protein>
    <submittedName>
        <fullName evidence="2">Portal protein</fullName>
    </submittedName>
</protein>
<dbReference type="PANTHER" id="PTHR43539">
    <property type="entry name" value="FLAVIN-BINDING MONOOXYGENASE-LIKE PROTEIN (AFU_ORTHOLOGUE AFUA_4G09220)"/>
    <property type="match status" value="1"/>
</dbReference>
<dbReference type="Pfam" id="PF13738">
    <property type="entry name" value="Pyr_redox_3"/>
    <property type="match status" value="1"/>
</dbReference>
<reference evidence="2" key="1">
    <citation type="submission" date="2016-10" db="EMBL/GenBank/DDBJ databases">
        <title>Draft Genome Sequence of Nocardioides luteus Strain BAFB, an Alkane-Degrading Bacterium Isolated from JP-7 Polluted Soil.</title>
        <authorList>
            <person name="Brown L."/>
            <person name="Ruiz O.N."/>
            <person name="Gunasekera T."/>
        </authorList>
    </citation>
    <scope>NUCLEOTIDE SEQUENCE [LARGE SCALE GENOMIC DNA]</scope>
    <source>
        <strain evidence="2">BAFB</strain>
    </source>
</reference>
<dbReference type="EMBL" id="JZDQ02000010">
    <property type="protein sequence ID" value="OIJ27214.1"/>
    <property type="molecule type" value="Genomic_DNA"/>
</dbReference>
<dbReference type="PANTHER" id="PTHR43539:SF78">
    <property type="entry name" value="FLAVIN-CONTAINING MONOOXYGENASE"/>
    <property type="match status" value="1"/>
</dbReference>
<dbReference type="Gene3D" id="3.50.50.60">
    <property type="entry name" value="FAD/NAD(P)-binding domain"/>
    <property type="match status" value="1"/>
</dbReference>
<dbReference type="InterPro" id="IPR036188">
    <property type="entry name" value="FAD/NAD-bd_sf"/>
</dbReference>
<dbReference type="InterPro" id="IPR050982">
    <property type="entry name" value="Auxin_biosynth/cation_transpt"/>
</dbReference>
<keyword evidence="1" id="KW-0560">Oxidoreductase</keyword>
<dbReference type="GO" id="GO:0050660">
    <property type="term" value="F:flavin adenine dinucleotide binding"/>
    <property type="evidence" value="ECO:0007669"/>
    <property type="project" value="TreeGrafter"/>
</dbReference>
<proteinExistence type="predicted"/>
<accession>A0A1J4N6V3</accession>
<dbReference type="STRING" id="1844.UG56_009170"/>
<dbReference type="OrthoDB" id="9808049at2"/>
<dbReference type="GO" id="GO:0004497">
    <property type="term" value="F:monooxygenase activity"/>
    <property type="evidence" value="ECO:0007669"/>
    <property type="project" value="TreeGrafter"/>
</dbReference>